<feature type="chain" id="PRO_5031343128" description="Alpha-galactosidase" evidence="8">
    <location>
        <begin position="20"/>
        <end position="451"/>
    </location>
</feature>
<name>A0A7S4QDN6_9DINO</name>
<dbReference type="InterPro" id="IPR013785">
    <property type="entry name" value="Aldolase_TIM"/>
</dbReference>
<evidence type="ECO:0000259" key="9">
    <source>
        <dbReference type="Pfam" id="PF17801"/>
    </source>
</evidence>
<dbReference type="SUPFAM" id="SSF51445">
    <property type="entry name" value="(Trans)glycosidases"/>
    <property type="match status" value="1"/>
</dbReference>
<dbReference type="PRINTS" id="PR00740">
    <property type="entry name" value="GLHYDRLASE27"/>
</dbReference>
<evidence type="ECO:0000256" key="5">
    <source>
        <dbReference type="ARBA" id="ARBA00022801"/>
    </source>
</evidence>
<dbReference type="GO" id="GO:0004557">
    <property type="term" value="F:alpha-galactosidase activity"/>
    <property type="evidence" value="ECO:0007669"/>
    <property type="project" value="UniProtKB-EC"/>
</dbReference>
<evidence type="ECO:0000313" key="10">
    <source>
        <dbReference type="EMBL" id="CAE4578671.1"/>
    </source>
</evidence>
<evidence type="ECO:0000256" key="6">
    <source>
        <dbReference type="ARBA" id="ARBA00023295"/>
    </source>
</evidence>
<dbReference type="Pfam" id="PF17801">
    <property type="entry name" value="Melibiase_C"/>
    <property type="match status" value="1"/>
</dbReference>
<keyword evidence="4 8" id="KW-0732">Signal</keyword>
<gene>
    <name evidence="10" type="ORF">AMON00008_LOCUS17847</name>
</gene>
<dbReference type="Gene3D" id="2.60.40.1180">
    <property type="entry name" value="Golgi alpha-mannosidase II"/>
    <property type="match status" value="1"/>
</dbReference>
<comment type="similarity">
    <text evidence="2 7">Belongs to the glycosyl hydrolase 27 family.</text>
</comment>
<dbReference type="PANTHER" id="PTHR11452">
    <property type="entry name" value="ALPHA-GALACTOSIDASE/ALPHA-N-ACETYLGALACTOSAMINIDASE"/>
    <property type="match status" value="1"/>
</dbReference>
<dbReference type="InterPro" id="IPR000111">
    <property type="entry name" value="Glyco_hydro_27/36_CS"/>
</dbReference>
<dbReference type="InterPro" id="IPR041233">
    <property type="entry name" value="Melibiase_C"/>
</dbReference>
<evidence type="ECO:0000256" key="8">
    <source>
        <dbReference type="SAM" id="SignalP"/>
    </source>
</evidence>
<dbReference type="Pfam" id="PF16499">
    <property type="entry name" value="Melibiase_2"/>
    <property type="match status" value="1"/>
</dbReference>
<evidence type="ECO:0000256" key="4">
    <source>
        <dbReference type="ARBA" id="ARBA00022729"/>
    </source>
</evidence>
<dbReference type="Gene3D" id="3.20.20.70">
    <property type="entry name" value="Aldolase class I"/>
    <property type="match status" value="1"/>
</dbReference>
<evidence type="ECO:0000256" key="7">
    <source>
        <dbReference type="RuleBase" id="RU361168"/>
    </source>
</evidence>
<dbReference type="PANTHER" id="PTHR11452:SF83">
    <property type="entry name" value="ALPHA-GALACTOSIDASE"/>
    <property type="match status" value="1"/>
</dbReference>
<comment type="catalytic activity">
    <reaction evidence="1 7">
        <text>Hydrolysis of terminal, non-reducing alpha-D-galactose residues in alpha-D-galactosides, including galactose oligosaccharides, galactomannans and galactolipids.</text>
        <dbReference type="EC" id="3.2.1.22"/>
    </reaction>
</comment>
<sequence>MSRLLVLPGLALASLAAVAAPAGPHREDKGATAVLTWPPPPKDPTNISDLRAHVAPGPGPNGLAKVPPMGWMSWEIFRCETDCAKHPTACIDEGLYRQMADRIASDGYLEAGYNQVSIDDCWESLDGRDAAGRLLPNQSRFPSGMKALGDYMHSKGVRFGTYSDEGARTCGGYPGTEGHERIDADTFASWGVDYLKLDGCSNDPSGYATGYPAVGSALQESGRNIIYSCSWPAYLGDDESTKPFAGMIAAGCNLWRNWVDIQCNWGSLSSIIDHWGDHGSVLQAWAGPGHWHDMDMLLVGGNCITADEERTQMAIWSISASPLIMGNDLRTVPSESKRILLNRDAIAVSQDPLGKMGIRHGASSSSSPTQVWYRVLSRGDVAVALYNKDGGDKADIALSFSAVGLPAKASVYDIWAQKDVGVFESSFTAKDVPKHGSAFLRLSPLSVSVVV</sequence>
<dbReference type="GO" id="GO:0005737">
    <property type="term" value="C:cytoplasm"/>
    <property type="evidence" value="ECO:0007669"/>
    <property type="project" value="TreeGrafter"/>
</dbReference>
<feature type="domain" description="Alpha galactosidase C-terminal" evidence="9">
    <location>
        <begin position="368"/>
        <end position="442"/>
    </location>
</feature>
<organism evidence="10">
    <name type="scientific">Alexandrium monilatum</name>
    <dbReference type="NCBI Taxonomy" id="311494"/>
    <lineage>
        <taxon>Eukaryota</taxon>
        <taxon>Sar</taxon>
        <taxon>Alveolata</taxon>
        <taxon>Dinophyceae</taxon>
        <taxon>Gonyaulacales</taxon>
        <taxon>Pyrocystaceae</taxon>
        <taxon>Alexandrium</taxon>
    </lineage>
</organism>
<proteinExistence type="inferred from homology"/>
<evidence type="ECO:0000256" key="3">
    <source>
        <dbReference type="ARBA" id="ARBA00012755"/>
    </source>
</evidence>
<protein>
    <recommendedName>
        <fullName evidence="3 7">Alpha-galactosidase</fullName>
        <ecNumber evidence="3 7">3.2.1.22</ecNumber>
    </recommendedName>
    <alternativeName>
        <fullName evidence="7">Melibiase</fullName>
    </alternativeName>
</protein>
<dbReference type="EMBL" id="HBNR01026418">
    <property type="protein sequence ID" value="CAE4578671.1"/>
    <property type="molecule type" value="Transcribed_RNA"/>
</dbReference>
<dbReference type="InterPro" id="IPR013780">
    <property type="entry name" value="Glyco_hydro_b"/>
</dbReference>
<dbReference type="InterPro" id="IPR002241">
    <property type="entry name" value="Glyco_hydro_27"/>
</dbReference>
<dbReference type="InterPro" id="IPR017853">
    <property type="entry name" value="GH"/>
</dbReference>
<dbReference type="AlphaFoldDB" id="A0A7S4QDN6"/>
<feature type="signal peptide" evidence="8">
    <location>
        <begin position="1"/>
        <end position="19"/>
    </location>
</feature>
<dbReference type="GO" id="GO:0016139">
    <property type="term" value="P:glycoside catabolic process"/>
    <property type="evidence" value="ECO:0007669"/>
    <property type="project" value="TreeGrafter"/>
</dbReference>
<dbReference type="GO" id="GO:0009311">
    <property type="term" value="P:oligosaccharide metabolic process"/>
    <property type="evidence" value="ECO:0007669"/>
    <property type="project" value="TreeGrafter"/>
</dbReference>
<accession>A0A7S4QDN6</accession>
<dbReference type="SUPFAM" id="SSF51011">
    <property type="entry name" value="Glycosyl hydrolase domain"/>
    <property type="match status" value="1"/>
</dbReference>
<dbReference type="FunFam" id="3.20.20.70:FF:000197">
    <property type="entry name" value="Alpha-galactosidase"/>
    <property type="match status" value="1"/>
</dbReference>
<dbReference type="PROSITE" id="PS00512">
    <property type="entry name" value="ALPHA_GALACTOSIDASE"/>
    <property type="match status" value="1"/>
</dbReference>
<evidence type="ECO:0000256" key="2">
    <source>
        <dbReference type="ARBA" id="ARBA00009743"/>
    </source>
</evidence>
<keyword evidence="6 7" id="KW-0326">Glycosidase</keyword>
<dbReference type="CDD" id="cd14792">
    <property type="entry name" value="GH27"/>
    <property type="match status" value="1"/>
</dbReference>
<evidence type="ECO:0000256" key="1">
    <source>
        <dbReference type="ARBA" id="ARBA00001255"/>
    </source>
</evidence>
<dbReference type="EC" id="3.2.1.22" evidence="3 7"/>
<keyword evidence="7" id="KW-1015">Disulfide bond</keyword>
<keyword evidence="5 7" id="KW-0378">Hydrolase</keyword>
<reference evidence="10" key="1">
    <citation type="submission" date="2021-01" db="EMBL/GenBank/DDBJ databases">
        <authorList>
            <person name="Corre E."/>
            <person name="Pelletier E."/>
            <person name="Niang G."/>
            <person name="Scheremetjew M."/>
            <person name="Finn R."/>
            <person name="Kale V."/>
            <person name="Holt S."/>
            <person name="Cochrane G."/>
            <person name="Meng A."/>
            <person name="Brown T."/>
            <person name="Cohen L."/>
        </authorList>
    </citation>
    <scope>NUCLEOTIDE SEQUENCE</scope>
    <source>
        <strain evidence="10">CCMP3105</strain>
    </source>
</reference>